<reference evidence="8" key="1">
    <citation type="journal article" date="2023" name="PhytoFront">
        <title>Draft Genome Resources of Seven Strains of Tilletia horrida, Causal Agent of Kernel Smut of Rice.</title>
        <authorList>
            <person name="Khanal S."/>
            <person name="Antony Babu S."/>
            <person name="Zhou X.G."/>
        </authorList>
    </citation>
    <scope>NUCLEOTIDE SEQUENCE</scope>
    <source>
        <strain evidence="8">TX6</strain>
    </source>
</reference>
<evidence type="ECO:0000256" key="4">
    <source>
        <dbReference type="ARBA" id="ARBA00023163"/>
    </source>
</evidence>
<dbReference type="FunFam" id="3.40.1810.10:FF:000002">
    <property type="entry name" value="Serum response factor b"/>
    <property type="match status" value="1"/>
</dbReference>
<dbReference type="EMBL" id="JAPDMZ010000035">
    <property type="protein sequence ID" value="KAK0554689.1"/>
    <property type="molecule type" value="Genomic_DNA"/>
</dbReference>
<dbReference type="AlphaFoldDB" id="A0AAN6JVE1"/>
<dbReference type="PROSITE" id="PS50066">
    <property type="entry name" value="MADS_BOX_2"/>
    <property type="match status" value="1"/>
</dbReference>
<feature type="region of interest" description="Disordered" evidence="6">
    <location>
        <begin position="745"/>
        <end position="765"/>
    </location>
</feature>
<dbReference type="GO" id="GO:0000981">
    <property type="term" value="F:DNA-binding transcription factor activity, RNA polymerase II-specific"/>
    <property type="evidence" value="ECO:0007669"/>
    <property type="project" value="InterPro"/>
</dbReference>
<keyword evidence="5" id="KW-0539">Nucleus</keyword>
<keyword evidence="9" id="KW-1185">Reference proteome</keyword>
<feature type="compositionally biased region" description="Basic residues" evidence="6">
    <location>
        <begin position="173"/>
        <end position="187"/>
    </location>
</feature>
<gene>
    <name evidence="8" type="primary">MCM1</name>
    <name evidence="8" type="ORF">OC846_002023</name>
</gene>
<feature type="compositionally biased region" description="Polar residues" evidence="6">
    <location>
        <begin position="458"/>
        <end position="472"/>
    </location>
</feature>
<feature type="compositionally biased region" description="Polar residues" evidence="6">
    <location>
        <begin position="188"/>
        <end position="209"/>
    </location>
</feature>
<evidence type="ECO:0000256" key="1">
    <source>
        <dbReference type="ARBA" id="ARBA00004123"/>
    </source>
</evidence>
<dbReference type="Gene3D" id="3.40.1810.10">
    <property type="entry name" value="Transcription factor, MADS-box"/>
    <property type="match status" value="1"/>
</dbReference>
<feature type="region of interest" description="Disordered" evidence="6">
    <location>
        <begin position="148"/>
        <end position="217"/>
    </location>
</feature>
<comment type="subcellular location">
    <subcellularLocation>
        <location evidence="1">Nucleus</location>
    </subcellularLocation>
</comment>
<sequence>MSGHMASYGNMVTQLVPPRRPGNRQDHPDNEMAGAKGEADAVTGRRRIQIGYITNETRRASTFKKRKAGILKKAYELAELTGSHVLVVAVNDQGKCYSFATPSLQPMVTHPEGQMLLKRCLANGQGSNESTAFSSDQVPDDAAFGVVESIPDDEDDDDIDEDSDSDSGDASPNKKKAVRKGPAKGHLRTTSATNLGGQNKSAPGPLSQQPIPPFHLSGMPTALRPVFLSSSQPASMPMACWSNGSSDGALVGGSLMASAPPSNLINPDLMTLDQSGAPLHMNGHLGSLPSPFIATQNPALSAPGDGMPQQQPTSSAAPFMNSFSNAPVRVGRQRAATMLNPIELHPLPSDKHLMSGAALPPSGPEGPSSINALALNLGSAYIGANQDSDLAAGSLPNALGLQDGHGLSTTYDVQISGLGRPRSMTTFARGGHEGTQWDGAHKPAHATGPINGDVNFATLPSSSTDRPTSSGTLGKRKVSFEMDTAADGSAPMSQSTSNPSSSSVLGLGMPLDEGGPRKVAKFGESSSPSKGSPPIQMTAFDPVQANLASPSTLELPKSFGRVRSHTFDNSVHVGPGFNHSDFGLGAPSSFAPSFISTPGGVNQSLHNGEAFPFLNMDAFQTTAGLGLVNPDSTAPRTMMDPALFQSATLMNPSSFSGLLPDASAMTSPSVETMHLLGSLSFGDQNARQMPLTHMASSISAPAGPNNSSSPLASSAGGPNFLAQLQQQYQEHHVAQLQQRQELARLLSASGSGMSLSTSSSNTPPS</sequence>
<comment type="caution">
    <text evidence="8">The sequence shown here is derived from an EMBL/GenBank/DDBJ whole genome shotgun (WGS) entry which is preliminary data.</text>
</comment>
<accession>A0AAN6JVE1</accession>
<dbReference type="InterPro" id="IPR050142">
    <property type="entry name" value="MADS-box/MEF2_TF"/>
</dbReference>
<feature type="compositionally biased region" description="Acidic residues" evidence="6">
    <location>
        <begin position="150"/>
        <end position="167"/>
    </location>
</feature>
<dbReference type="Pfam" id="PF00319">
    <property type="entry name" value="SRF-TF"/>
    <property type="match status" value="1"/>
</dbReference>
<feature type="region of interest" description="Disordered" evidence="6">
    <location>
        <begin position="1"/>
        <end position="41"/>
    </location>
</feature>
<evidence type="ECO:0000256" key="6">
    <source>
        <dbReference type="SAM" id="MobiDB-lite"/>
    </source>
</evidence>
<dbReference type="InterPro" id="IPR002100">
    <property type="entry name" value="TF_MADSbox"/>
</dbReference>
<dbReference type="GO" id="GO:0045944">
    <property type="term" value="P:positive regulation of transcription by RNA polymerase II"/>
    <property type="evidence" value="ECO:0007669"/>
    <property type="project" value="InterPro"/>
</dbReference>
<evidence type="ECO:0000256" key="2">
    <source>
        <dbReference type="ARBA" id="ARBA00023015"/>
    </source>
</evidence>
<evidence type="ECO:0000313" key="9">
    <source>
        <dbReference type="Proteomes" id="UP001176517"/>
    </source>
</evidence>
<keyword evidence="2" id="KW-0805">Transcription regulation</keyword>
<dbReference type="CDD" id="cd00266">
    <property type="entry name" value="MADS_SRF_like"/>
    <property type="match status" value="1"/>
</dbReference>
<feature type="compositionally biased region" description="Low complexity" evidence="6">
    <location>
        <begin position="525"/>
        <end position="534"/>
    </location>
</feature>
<feature type="domain" description="MADS-box" evidence="7">
    <location>
        <begin position="43"/>
        <end position="103"/>
    </location>
</feature>
<evidence type="ECO:0000256" key="3">
    <source>
        <dbReference type="ARBA" id="ARBA00023125"/>
    </source>
</evidence>
<protein>
    <submittedName>
        <fullName evidence="8">Transcription factor of the MADS box</fullName>
    </submittedName>
</protein>
<dbReference type="Proteomes" id="UP001176517">
    <property type="component" value="Unassembled WGS sequence"/>
</dbReference>
<keyword evidence="3" id="KW-0238">DNA-binding</keyword>
<dbReference type="PRINTS" id="PR00404">
    <property type="entry name" value="MADSDOMAIN"/>
</dbReference>
<dbReference type="InterPro" id="IPR033897">
    <property type="entry name" value="SRF-like_MADS-box"/>
</dbReference>
<dbReference type="GO" id="GO:0000987">
    <property type="term" value="F:cis-regulatory region sequence-specific DNA binding"/>
    <property type="evidence" value="ECO:0007669"/>
    <property type="project" value="InterPro"/>
</dbReference>
<dbReference type="SUPFAM" id="SSF55455">
    <property type="entry name" value="SRF-like"/>
    <property type="match status" value="1"/>
</dbReference>
<evidence type="ECO:0000256" key="5">
    <source>
        <dbReference type="ARBA" id="ARBA00023242"/>
    </source>
</evidence>
<dbReference type="GO" id="GO:0046983">
    <property type="term" value="F:protein dimerization activity"/>
    <property type="evidence" value="ECO:0007669"/>
    <property type="project" value="InterPro"/>
</dbReference>
<evidence type="ECO:0000313" key="8">
    <source>
        <dbReference type="EMBL" id="KAK0554689.1"/>
    </source>
</evidence>
<dbReference type="SMART" id="SM00432">
    <property type="entry name" value="MADS"/>
    <property type="match status" value="1"/>
</dbReference>
<feature type="region of interest" description="Disordered" evidence="6">
    <location>
        <begin position="433"/>
        <end position="537"/>
    </location>
</feature>
<evidence type="ECO:0000259" key="7">
    <source>
        <dbReference type="PROSITE" id="PS50066"/>
    </source>
</evidence>
<organism evidence="8 9">
    <name type="scientific">Tilletia horrida</name>
    <dbReference type="NCBI Taxonomy" id="155126"/>
    <lineage>
        <taxon>Eukaryota</taxon>
        <taxon>Fungi</taxon>
        <taxon>Dikarya</taxon>
        <taxon>Basidiomycota</taxon>
        <taxon>Ustilaginomycotina</taxon>
        <taxon>Exobasidiomycetes</taxon>
        <taxon>Tilletiales</taxon>
        <taxon>Tilletiaceae</taxon>
        <taxon>Tilletia</taxon>
    </lineage>
</organism>
<dbReference type="GO" id="GO:0005634">
    <property type="term" value="C:nucleus"/>
    <property type="evidence" value="ECO:0007669"/>
    <property type="project" value="UniProtKB-SubCell"/>
</dbReference>
<keyword evidence="4" id="KW-0804">Transcription</keyword>
<proteinExistence type="predicted"/>
<feature type="region of interest" description="Disordered" evidence="6">
    <location>
        <begin position="696"/>
        <end position="718"/>
    </location>
</feature>
<dbReference type="PANTHER" id="PTHR48019">
    <property type="entry name" value="SERUM RESPONSE FACTOR HOMOLOG"/>
    <property type="match status" value="1"/>
</dbReference>
<dbReference type="InterPro" id="IPR036879">
    <property type="entry name" value="TF_MADSbox_sf"/>
</dbReference>
<name>A0AAN6JVE1_9BASI</name>
<feature type="compositionally biased region" description="Low complexity" evidence="6">
    <location>
        <begin position="489"/>
        <end position="503"/>
    </location>
</feature>